<dbReference type="EMBL" id="MN740284">
    <property type="protein sequence ID" value="QHT97919.1"/>
    <property type="molecule type" value="Genomic_DNA"/>
</dbReference>
<name>A0A6C0IZA6_9ZZZZ</name>
<proteinExistence type="predicted"/>
<accession>A0A6C0IZA6</accession>
<evidence type="ECO:0000313" key="1">
    <source>
        <dbReference type="EMBL" id="QHT97919.1"/>
    </source>
</evidence>
<reference evidence="1" key="1">
    <citation type="journal article" date="2020" name="Nature">
        <title>Giant virus diversity and host interactions through global metagenomics.</title>
        <authorList>
            <person name="Schulz F."/>
            <person name="Roux S."/>
            <person name="Paez-Espino D."/>
            <person name="Jungbluth S."/>
            <person name="Walsh D.A."/>
            <person name="Denef V.J."/>
            <person name="McMahon K.D."/>
            <person name="Konstantinidis K.T."/>
            <person name="Eloe-Fadrosh E.A."/>
            <person name="Kyrpides N.C."/>
            <person name="Woyke T."/>
        </authorList>
    </citation>
    <scope>NUCLEOTIDE SEQUENCE</scope>
    <source>
        <strain evidence="1">GVMAG-M-3300025572-1</strain>
    </source>
</reference>
<protein>
    <submittedName>
        <fullName evidence="1">Uncharacterized protein</fullName>
    </submittedName>
</protein>
<dbReference type="AlphaFoldDB" id="A0A6C0IZA6"/>
<organism evidence="1">
    <name type="scientific">viral metagenome</name>
    <dbReference type="NCBI Taxonomy" id="1070528"/>
    <lineage>
        <taxon>unclassified sequences</taxon>
        <taxon>metagenomes</taxon>
        <taxon>organismal metagenomes</taxon>
    </lineage>
</organism>
<sequence>MPVERSSFDWGPTFGATGLQVALCQGEEKRNQMLAVGIIAVGVYLAAHWPGSKVLFPRTRIESYDSEKFPLQFRNGVSYIYDHPEAETVTGMAVI</sequence>